<name>A0AA88D1G9_FICCA</name>
<dbReference type="Proteomes" id="UP001187192">
    <property type="component" value="Unassembled WGS sequence"/>
</dbReference>
<dbReference type="EMBL" id="BTGU01000008">
    <property type="protein sequence ID" value="GMN38861.1"/>
    <property type="molecule type" value="Genomic_DNA"/>
</dbReference>
<keyword evidence="3" id="KW-1185">Reference proteome</keyword>
<evidence type="ECO:0000256" key="1">
    <source>
        <dbReference type="SAM" id="MobiDB-lite"/>
    </source>
</evidence>
<accession>A0AA88D1G9</accession>
<feature type="region of interest" description="Disordered" evidence="1">
    <location>
        <begin position="30"/>
        <end position="49"/>
    </location>
</feature>
<evidence type="ECO:0000313" key="3">
    <source>
        <dbReference type="Proteomes" id="UP001187192"/>
    </source>
</evidence>
<reference evidence="2" key="1">
    <citation type="submission" date="2023-07" db="EMBL/GenBank/DDBJ databases">
        <title>draft genome sequence of fig (Ficus carica).</title>
        <authorList>
            <person name="Takahashi T."/>
            <person name="Nishimura K."/>
        </authorList>
    </citation>
    <scope>NUCLEOTIDE SEQUENCE</scope>
</reference>
<gene>
    <name evidence="2" type="ORF">TIFTF001_008091</name>
</gene>
<sequence length="122" mass="13642">MLERIQDLYITVIDEPPAVDICRWLNYVGDDEAGDGESDDGKYAVPQDDENLHDVQVDDEIIDSEYEMTDEDYLEAPICQSLAIVEMKKTTKGVISSSKPGDKEDSSVSDFEYTGQIWGLGL</sequence>
<dbReference type="Gramene" id="FCD_00011389-RA">
    <property type="protein sequence ID" value="FCD_00011389-RA:cds"/>
    <property type="gene ID" value="FCD_00011389"/>
</dbReference>
<organism evidence="2 3">
    <name type="scientific">Ficus carica</name>
    <name type="common">Common fig</name>
    <dbReference type="NCBI Taxonomy" id="3494"/>
    <lineage>
        <taxon>Eukaryota</taxon>
        <taxon>Viridiplantae</taxon>
        <taxon>Streptophyta</taxon>
        <taxon>Embryophyta</taxon>
        <taxon>Tracheophyta</taxon>
        <taxon>Spermatophyta</taxon>
        <taxon>Magnoliopsida</taxon>
        <taxon>eudicotyledons</taxon>
        <taxon>Gunneridae</taxon>
        <taxon>Pentapetalae</taxon>
        <taxon>rosids</taxon>
        <taxon>fabids</taxon>
        <taxon>Rosales</taxon>
        <taxon>Moraceae</taxon>
        <taxon>Ficeae</taxon>
        <taxon>Ficus</taxon>
    </lineage>
</organism>
<dbReference type="AlphaFoldDB" id="A0AA88D1G9"/>
<comment type="caution">
    <text evidence="2">The sequence shown here is derived from an EMBL/GenBank/DDBJ whole genome shotgun (WGS) entry which is preliminary data.</text>
</comment>
<proteinExistence type="predicted"/>
<evidence type="ECO:0000313" key="2">
    <source>
        <dbReference type="EMBL" id="GMN38861.1"/>
    </source>
</evidence>
<protein>
    <submittedName>
        <fullName evidence="2">Uncharacterized protein</fullName>
    </submittedName>
</protein>
<feature type="region of interest" description="Disordered" evidence="1">
    <location>
        <begin position="93"/>
        <end position="122"/>
    </location>
</feature>